<sequence length="97" mass="10870">DSLHVLDIEEMRLSFPTSDSSISMEGENNFQESENATSNISHPLQQFPHTYNISNSLSTPKAQQVPIGNSTGRNSIAEEKEDRTNIFFIEDTSDCFT</sequence>
<name>A0A0B6YGK8_9EUPU</name>
<evidence type="ECO:0000313" key="2">
    <source>
        <dbReference type="EMBL" id="CEK55304.1"/>
    </source>
</evidence>
<protein>
    <submittedName>
        <fullName evidence="2">Uncharacterized protein</fullName>
    </submittedName>
</protein>
<feature type="compositionally biased region" description="Polar residues" evidence="1">
    <location>
        <begin position="17"/>
        <end position="74"/>
    </location>
</feature>
<feature type="region of interest" description="Disordered" evidence="1">
    <location>
        <begin position="17"/>
        <end position="79"/>
    </location>
</feature>
<proteinExistence type="predicted"/>
<gene>
    <name evidence="2" type="primary">ORF24878</name>
</gene>
<dbReference type="EMBL" id="HACG01008439">
    <property type="protein sequence ID" value="CEK55304.1"/>
    <property type="molecule type" value="Transcribed_RNA"/>
</dbReference>
<dbReference type="AlphaFoldDB" id="A0A0B6YGK8"/>
<organism evidence="2">
    <name type="scientific">Arion vulgaris</name>
    <dbReference type="NCBI Taxonomy" id="1028688"/>
    <lineage>
        <taxon>Eukaryota</taxon>
        <taxon>Metazoa</taxon>
        <taxon>Spiralia</taxon>
        <taxon>Lophotrochozoa</taxon>
        <taxon>Mollusca</taxon>
        <taxon>Gastropoda</taxon>
        <taxon>Heterobranchia</taxon>
        <taxon>Euthyneura</taxon>
        <taxon>Panpulmonata</taxon>
        <taxon>Eupulmonata</taxon>
        <taxon>Stylommatophora</taxon>
        <taxon>Helicina</taxon>
        <taxon>Arionoidea</taxon>
        <taxon>Arionidae</taxon>
        <taxon>Arion</taxon>
    </lineage>
</organism>
<feature type="non-terminal residue" evidence="2">
    <location>
        <position position="1"/>
    </location>
</feature>
<accession>A0A0B6YGK8</accession>
<evidence type="ECO:0000256" key="1">
    <source>
        <dbReference type="SAM" id="MobiDB-lite"/>
    </source>
</evidence>
<reference evidence="2" key="1">
    <citation type="submission" date="2014-12" db="EMBL/GenBank/DDBJ databases">
        <title>Insight into the proteome of Arion vulgaris.</title>
        <authorList>
            <person name="Aradska J."/>
            <person name="Bulat T."/>
            <person name="Smidak R."/>
            <person name="Sarate P."/>
            <person name="Gangsoo J."/>
            <person name="Sialana F."/>
            <person name="Bilban M."/>
            <person name="Lubec G."/>
        </authorList>
    </citation>
    <scope>NUCLEOTIDE SEQUENCE</scope>
    <source>
        <tissue evidence="2">Skin</tissue>
    </source>
</reference>
<feature type="non-terminal residue" evidence="2">
    <location>
        <position position="97"/>
    </location>
</feature>